<evidence type="ECO:0000256" key="1">
    <source>
        <dbReference type="SAM" id="SignalP"/>
    </source>
</evidence>
<name>A0ABP9Q9Y5_9ACTN</name>
<accession>A0ABP9Q9Y5</accession>
<evidence type="ECO:0000313" key="3">
    <source>
        <dbReference type="EMBL" id="GAA5156720.1"/>
    </source>
</evidence>
<dbReference type="Gene3D" id="2.40.50.90">
    <property type="match status" value="1"/>
</dbReference>
<keyword evidence="4" id="KW-1185">Reference proteome</keyword>
<dbReference type="Proteomes" id="UP001500221">
    <property type="component" value="Unassembled WGS sequence"/>
</dbReference>
<evidence type="ECO:0000313" key="4">
    <source>
        <dbReference type="Proteomes" id="UP001500221"/>
    </source>
</evidence>
<organism evidence="3 4">
    <name type="scientific">Nocardioides marinquilinus</name>
    <dbReference type="NCBI Taxonomy" id="1210400"/>
    <lineage>
        <taxon>Bacteria</taxon>
        <taxon>Bacillati</taxon>
        <taxon>Actinomycetota</taxon>
        <taxon>Actinomycetes</taxon>
        <taxon>Propionibacteriales</taxon>
        <taxon>Nocardioidaceae</taxon>
        <taxon>Nocardioides</taxon>
    </lineage>
</organism>
<dbReference type="InterPro" id="IPR016071">
    <property type="entry name" value="Staphylococal_nuclease_OB-fold"/>
</dbReference>
<dbReference type="EMBL" id="BAABKG010000008">
    <property type="protein sequence ID" value="GAA5156720.1"/>
    <property type="molecule type" value="Genomic_DNA"/>
</dbReference>
<proteinExistence type="predicted"/>
<dbReference type="Pfam" id="PF00565">
    <property type="entry name" value="SNase"/>
    <property type="match status" value="1"/>
</dbReference>
<gene>
    <name evidence="3" type="ORF">GCM10023340_45340</name>
</gene>
<dbReference type="InterPro" id="IPR008613">
    <property type="entry name" value="Excalibur_Ca-bd_domain"/>
</dbReference>
<sequence length="246" mass="26057">MKRTLSLLAALAAVVALAVASLAAAPPTSSALSAPGTSARAGDMDCGDFATQAAAQRFYVRHGGPRSDPHNLDADGDGIACESNPCPCSTATGPGPDPTPDPAPSTSVKVERARVVKVVDGDTVDVRMKRGGKRHRVRILGIDTPEVYGGRECWGPEASSAAKRLLPVGTPVVLRSDRTQDLRDRYGRLLRYVEKARTSTDVGKFQVRHGNARVYVHGDRAFRKVGVYRTAQGLARRAGLGLWGGC</sequence>
<dbReference type="InterPro" id="IPR035437">
    <property type="entry name" value="SNase_OB-fold_sf"/>
</dbReference>
<comment type="caution">
    <text evidence="3">The sequence shown here is derived from an EMBL/GenBank/DDBJ whole genome shotgun (WGS) entry which is preliminary data.</text>
</comment>
<feature type="chain" id="PRO_5047044377" description="TNase-like domain-containing protein" evidence="1">
    <location>
        <begin position="26"/>
        <end position="246"/>
    </location>
</feature>
<feature type="signal peptide" evidence="1">
    <location>
        <begin position="1"/>
        <end position="25"/>
    </location>
</feature>
<evidence type="ECO:0000259" key="2">
    <source>
        <dbReference type="PROSITE" id="PS50830"/>
    </source>
</evidence>
<dbReference type="SMART" id="SM00894">
    <property type="entry name" value="Excalibur"/>
    <property type="match status" value="1"/>
</dbReference>
<protein>
    <recommendedName>
        <fullName evidence="2">TNase-like domain-containing protein</fullName>
    </recommendedName>
</protein>
<dbReference type="Pfam" id="PF05901">
    <property type="entry name" value="Excalibur"/>
    <property type="match status" value="1"/>
</dbReference>
<dbReference type="SUPFAM" id="SSF50199">
    <property type="entry name" value="Staphylococcal nuclease"/>
    <property type="match status" value="1"/>
</dbReference>
<reference evidence="4" key="1">
    <citation type="journal article" date="2019" name="Int. J. Syst. Evol. Microbiol.">
        <title>The Global Catalogue of Microorganisms (GCM) 10K type strain sequencing project: providing services to taxonomists for standard genome sequencing and annotation.</title>
        <authorList>
            <consortium name="The Broad Institute Genomics Platform"/>
            <consortium name="The Broad Institute Genome Sequencing Center for Infectious Disease"/>
            <person name="Wu L."/>
            <person name="Ma J."/>
        </authorList>
    </citation>
    <scope>NUCLEOTIDE SEQUENCE [LARGE SCALE GENOMIC DNA]</scope>
    <source>
        <strain evidence="4">JCM 18459</strain>
    </source>
</reference>
<dbReference type="PROSITE" id="PS50830">
    <property type="entry name" value="TNASE_3"/>
    <property type="match status" value="1"/>
</dbReference>
<feature type="domain" description="TNase-like" evidence="2">
    <location>
        <begin position="109"/>
        <end position="245"/>
    </location>
</feature>
<dbReference type="RefSeq" id="WP_345464555.1">
    <property type="nucleotide sequence ID" value="NZ_BAABKG010000008.1"/>
</dbReference>
<dbReference type="SMART" id="SM00318">
    <property type="entry name" value="SNc"/>
    <property type="match status" value="1"/>
</dbReference>
<keyword evidence="1" id="KW-0732">Signal</keyword>